<dbReference type="Proteomes" id="UP000439986">
    <property type="component" value="Unassembled WGS sequence"/>
</dbReference>
<proteinExistence type="predicted"/>
<keyword evidence="2" id="KW-0472">Membrane</keyword>
<protein>
    <submittedName>
        <fullName evidence="3">Uncharacterized protein</fullName>
    </submittedName>
</protein>
<gene>
    <name evidence="3" type="ORF">GJ698_01895</name>
</gene>
<name>A0A844CRE2_9BURK</name>
<evidence type="ECO:0000313" key="3">
    <source>
        <dbReference type="EMBL" id="MRW82843.1"/>
    </source>
</evidence>
<reference evidence="3 4" key="1">
    <citation type="submission" date="2019-11" db="EMBL/GenBank/DDBJ databases">
        <title>Novel species isolated from a subtropical stream in China.</title>
        <authorList>
            <person name="Lu H."/>
        </authorList>
    </citation>
    <scope>NUCLEOTIDE SEQUENCE [LARGE SCALE GENOMIC DNA]</scope>
    <source>
        <strain evidence="3 4">FT26W</strain>
    </source>
</reference>
<dbReference type="RefSeq" id="WP_154355881.1">
    <property type="nucleotide sequence ID" value="NZ_WKJL01000001.1"/>
</dbReference>
<sequence>MDIFFIKAHMLAAMDMLMTNMLIDFLATLFIAVLAFNAGRKYERSKRADNKNEKEWEPKEPTL</sequence>
<keyword evidence="4" id="KW-1185">Reference proteome</keyword>
<evidence type="ECO:0000256" key="2">
    <source>
        <dbReference type="SAM" id="Phobius"/>
    </source>
</evidence>
<organism evidence="3 4">
    <name type="scientific">Duganella aquatilis</name>
    <dbReference type="NCBI Taxonomy" id="2666082"/>
    <lineage>
        <taxon>Bacteria</taxon>
        <taxon>Pseudomonadati</taxon>
        <taxon>Pseudomonadota</taxon>
        <taxon>Betaproteobacteria</taxon>
        <taxon>Burkholderiales</taxon>
        <taxon>Oxalobacteraceae</taxon>
        <taxon>Telluria group</taxon>
        <taxon>Duganella</taxon>
    </lineage>
</organism>
<evidence type="ECO:0000313" key="4">
    <source>
        <dbReference type="Proteomes" id="UP000439986"/>
    </source>
</evidence>
<keyword evidence="2" id="KW-1133">Transmembrane helix</keyword>
<dbReference type="EMBL" id="WKJL01000001">
    <property type="protein sequence ID" value="MRW82843.1"/>
    <property type="molecule type" value="Genomic_DNA"/>
</dbReference>
<accession>A0A844CRE2</accession>
<feature type="region of interest" description="Disordered" evidence="1">
    <location>
        <begin position="42"/>
        <end position="63"/>
    </location>
</feature>
<feature type="transmembrane region" description="Helical" evidence="2">
    <location>
        <begin position="20"/>
        <end position="38"/>
    </location>
</feature>
<dbReference type="AlphaFoldDB" id="A0A844CRE2"/>
<evidence type="ECO:0000256" key="1">
    <source>
        <dbReference type="SAM" id="MobiDB-lite"/>
    </source>
</evidence>
<keyword evidence="2" id="KW-0812">Transmembrane</keyword>
<comment type="caution">
    <text evidence="3">The sequence shown here is derived from an EMBL/GenBank/DDBJ whole genome shotgun (WGS) entry which is preliminary data.</text>
</comment>